<gene>
    <name evidence="1" type="ORF">BDR25DRAFT_350635</name>
</gene>
<dbReference type="Proteomes" id="UP000799755">
    <property type="component" value="Unassembled WGS sequence"/>
</dbReference>
<keyword evidence="2" id="KW-1185">Reference proteome</keyword>
<name>A0ACB6R8Z5_9PLEO</name>
<reference evidence="1" key="1">
    <citation type="journal article" date="2020" name="Stud. Mycol.">
        <title>101 Dothideomycetes genomes: a test case for predicting lifestyles and emergence of pathogens.</title>
        <authorList>
            <person name="Haridas S."/>
            <person name="Albert R."/>
            <person name="Binder M."/>
            <person name="Bloem J."/>
            <person name="Labutti K."/>
            <person name="Salamov A."/>
            <person name="Andreopoulos B."/>
            <person name="Baker S."/>
            <person name="Barry K."/>
            <person name="Bills G."/>
            <person name="Bluhm B."/>
            <person name="Cannon C."/>
            <person name="Castanera R."/>
            <person name="Culley D."/>
            <person name="Daum C."/>
            <person name="Ezra D."/>
            <person name="Gonzalez J."/>
            <person name="Henrissat B."/>
            <person name="Kuo A."/>
            <person name="Liang C."/>
            <person name="Lipzen A."/>
            <person name="Lutzoni F."/>
            <person name="Magnuson J."/>
            <person name="Mondo S."/>
            <person name="Nolan M."/>
            <person name="Ohm R."/>
            <person name="Pangilinan J."/>
            <person name="Park H.-J."/>
            <person name="Ramirez L."/>
            <person name="Alfaro M."/>
            <person name="Sun H."/>
            <person name="Tritt A."/>
            <person name="Yoshinaga Y."/>
            <person name="Zwiers L.-H."/>
            <person name="Turgeon B."/>
            <person name="Goodwin S."/>
            <person name="Spatafora J."/>
            <person name="Crous P."/>
            <person name="Grigoriev I."/>
        </authorList>
    </citation>
    <scope>NUCLEOTIDE SEQUENCE</scope>
    <source>
        <strain evidence="1">ATCC 200398</strain>
    </source>
</reference>
<comment type="caution">
    <text evidence="1">The sequence shown here is derived from an EMBL/GenBank/DDBJ whole genome shotgun (WGS) entry which is preliminary data.</text>
</comment>
<evidence type="ECO:0000313" key="1">
    <source>
        <dbReference type="EMBL" id="KAF2475238.1"/>
    </source>
</evidence>
<organism evidence="1 2">
    <name type="scientific">Lindgomyces ingoldianus</name>
    <dbReference type="NCBI Taxonomy" id="673940"/>
    <lineage>
        <taxon>Eukaryota</taxon>
        <taxon>Fungi</taxon>
        <taxon>Dikarya</taxon>
        <taxon>Ascomycota</taxon>
        <taxon>Pezizomycotina</taxon>
        <taxon>Dothideomycetes</taxon>
        <taxon>Pleosporomycetidae</taxon>
        <taxon>Pleosporales</taxon>
        <taxon>Lindgomycetaceae</taxon>
        <taxon>Lindgomyces</taxon>
    </lineage>
</organism>
<accession>A0ACB6R8Z5</accession>
<evidence type="ECO:0000313" key="2">
    <source>
        <dbReference type="Proteomes" id="UP000799755"/>
    </source>
</evidence>
<dbReference type="EMBL" id="MU003496">
    <property type="protein sequence ID" value="KAF2475238.1"/>
    <property type="molecule type" value="Genomic_DNA"/>
</dbReference>
<proteinExistence type="predicted"/>
<sequence>MNSPQRIEKPSAQFFIYFTFMILFSGQTYPFPGFSGADRGSNSLTRRLYRAGALTLKVLPPGAAQASRGEFMVSKLEQGQNSPAKCIETRAFDYSKLSWLTICRALPTEGKQELYISAITDNLHISCVKETNPLGARLHGRKGHLEHVFPLLLESALMFQHHIVCWVWTYRFVVGHGLTVLCGKQAGEMIVSFVNRKTNSHPHYQCQIQVQGSVKSHPRFGVQSPILHLDNHLDQWGEGVASRLDLGGCIGFGVGIGAGIETGQIAERAVRRTRGKRAMRASANVCVK</sequence>
<protein>
    <submittedName>
        <fullName evidence="1">Uncharacterized protein</fullName>
    </submittedName>
</protein>